<evidence type="ECO:0000313" key="2">
    <source>
        <dbReference type="EMBL" id="KAK9143870.1"/>
    </source>
</evidence>
<dbReference type="EMBL" id="JBBNAF010000005">
    <property type="protein sequence ID" value="KAK9143870.1"/>
    <property type="molecule type" value="Genomic_DNA"/>
</dbReference>
<dbReference type="GO" id="GO:0004722">
    <property type="term" value="F:protein serine/threonine phosphatase activity"/>
    <property type="evidence" value="ECO:0007669"/>
    <property type="project" value="TreeGrafter"/>
</dbReference>
<gene>
    <name evidence="2" type="ORF">Syun_013270</name>
</gene>
<dbReference type="GO" id="GO:0005634">
    <property type="term" value="C:nucleus"/>
    <property type="evidence" value="ECO:0007669"/>
    <property type="project" value="TreeGrafter"/>
</dbReference>
<dbReference type="SUPFAM" id="SSF56300">
    <property type="entry name" value="Metallo-dependent phosphatases"/>
    <property type="match status" value="1"/>
</dbReference>
<dbReference type="PANTHER" id="PTHR11668">
    <property type="entry name" value="SERINE/THREONINE PROTEIN PHOSPHATASE"/>
    <property type="match status" value="1"/>
</dbReference>
<dbReference type="PANTHER" id="PTHR11668:SF496">
    <property type="entry name" value="SERINE_THREONINE-PROTEIN PHOSPHATASE"/>
    <property type="match status" value="1"/>
</dbReference>
<keyword evidence="3" id="KW-1185">Reference proteome</keyword>
<dbReference type="InterPro" id="IPR006186">
    <property type="entry name" value="Ser/Thr-sp_prot-phosphatase"/>
</dbReference>
<protein>
    <recommendedName>
        <fullName evidence="1">Serine/threonine specific protein phosphatases domain-containing protein</fullName>
    </recommendedName>
</protein>
<dbReference type="FunFam" id="3.60.21.10:FF:000133">
    <property type="entry name" value="Protein CBR-PPH-1"/>
    <property type="match status" value="1"/>
</dbReference>
<sequence length="157" mass="17598">MSDCFNCMPIVAVIDKRVLCVHGGLSPDLNTLDQIQNISRPTDVPDHGLLCDLLWADPHSSVQGWGENDRGVSHTFGADKVAEFLDKNDLDLICRGHQVVENGYEFFAKRRLVTIFSAPNFRGEYYNAGAFLNIDENLLCSFEIMKPALMMTSNFLI</sequence>
<dbReference type="SMART" id="SM00156">
    <property type="entry name" value="PP2Ac"/>
    <property type="match status" value="1"/>
</dbReference>
<dbReference type="InterPro" id="IPR004843">
    <property type="entry name" value="Calcineurin-like_PHP"/>
</dbReference>
<dbReference type="GO" id="GO:0005737">
    <property type="term" value="C:cytoplasm"/>
    <property type="evidence" value="ECO:0007669"/>
    <property type="project" value="TreeGrafter"/>
</dbReference>
<dbReference type="Proteomes" id="UP001420932">
    <property type="component" value="Unassembled WGS sequence"/>
</dbReference>
<name>A0AAP0K200_9MAGN</name>
<dbReference type="Pfam" id="PF00149">
    <property type="entry name" value="Metallophos"/>
    <property type="match status" value="1"/>
</dbReference>
<evidence type="ECO:0000313" key="3">
    <source>
        <dbReference type="Proteomes" id="UP001420932"/>
    </source>
</evidence>
<proteinExistence type="predicted"/>
<dbReference type="PRINTS" id="PR00114">
    <property type="entry name" value="STPHPHTASE"/>
</dbReference>
<dbReference type="InterPro" id="IPR050341">
    <property type="entry name" value="PP1_catalytic_subunit"/>
</dbReference>
<dbReference type="AlphaFoldDB" id="A0AAP0K200"/>
<reference evidence="2 3" key="1">
    <citation type="submission" date="2024-01" db="EMBL/GenBank/DDBJ databases">
        <title>Genome assemblies of Stephania.</title>
        <authorList>
            <person name="Yang L."/>
        </authorList>
    </citation>
    <scope>NUCLEOTIDE SEQUENCE [LARGE SCALE GENOMIC DNA]</scope>
    <source>
        <strain evidence="2">YNDBR</strain>
        <tissue evidence="2">Leaf</tissue>
    </source>
</reference>
<dbReference type="Gene3D" id="3.60.21.10">
    <property type="match status" value="1"/>
</dbReference>
<dbReference type="InterPro" id="IPR029052">
    <property type="entry name" value="Metallo-depent_PP-like"/>
</dbReference>
<comment type="caution">
    <text evidence="2">The sequence shown here is derived from an EMBL/GenBank/DDBJ whole genome shotgun (WGS) entry which is preliminary data.</text>
</comment>
<feature type="domain" description="Serine/threonine specific protein phosphatases" evidence="1">
    <location>
        <begin position="1"/>
        <end position="149"/>
    </location>
</feature>
<organism evidence="2 3">
    <name type="scientific">Stephania yunnanensis</name>
    <dbReference type="NCBI Taxonomy" id="152371"/>
    <lineage>
        <taxon>Eukaryota</taxon>
        <taxon>Viridiplantae</taxon>
        <taxon>Streptophyta</taxon>
        <taxon>Embryophyta</taxon>
        <taxon>Tracheophyta</taxon>
        <taxon>Spermatophyta</taxon>
        <taxon>Magnoliopsida</taxon>
        <taxon>Ranunculales</taxon>
        <taxon>Menispermaceae</taxon>
        <taxon>Menispermoideae</taxon>
        <taxon>Cissampelideae</taxon>
        <taxon>Stephania</taxon>
    </lineage>
</organism>
<evidence type="ECO:0000259" key="1">
    <source>
        <dbReference type="SMART" id="SM00156"/>
    </source>
</evidence>
<accession>A0AAP0K200</accession>